<dbReference type="Proteomes" id="UP000077748">
    <property type="component" value="Chromosome"/>
</dbReference>
<reference evidence="3" key="3">
    <citation type="submission" date="2023-03" db="EMBL/GenBank/DDBJ databases">
        <title>Draft assemblies of triclosan tolerant bacteria isolated from returned activated sludge.</title>
        <authorList>
            <person name="Van Hamelsveld S."/>
        </authorList>
    </citation>
    <scope>NUCLEOTIDE SEQUENCE</scope>
    <source>
        <strain evidence="3">GW210015_S63</strain>
    </source>
</reference>
<dbReference type="GeneID" id="72994241"/>
<keyword evidence="2" id="KW-0687">Ribonucleoprotein</keyword>
<gene>
    <name evidence="2" type="ORF">A9C11_05060</name>
    <name evidence="3" type="ORF">P3W55_23835</name>
    <name evidence="4" type="ORF">SAMN05216577_103113</name>
</gene>
<dbReference type="KEGG" id="pcq:PcP3B5_10650"/>
<dbReference type="STRING" id="53408.A9C11_05060"/>
<dbReference type="OrthoDB" id="7030240at2"/>
<evidence type="ECO:0000313" key="3">
    <source>
        <dbReference type="EMBL" id="MDF3844754.1"/>
    </source>
</evidence>
<keyword evidence="1" id="KW-1133">Transmembrane helix</keyword>
<dbReference type="RefSeq" id="WP_009617611.1">
    <property type="nucleotide sequence ID" value="NZ_BDGS01000001.1"/>
</dbReference>
<accession>A0A127MMP9</accession>
<evidence type="ECO:0000313" key="4">
    <source>
        <dbReference type="EMBL" id="SFC15791.1"/>
    </source>
</evidence>
<proteinExistence type="predicted"/>
<dbReference type="EMBL" id="CP015878">
    <property type="protein sequence ID" value="ANI13388.1"/>
    <property type="molecule type" value="Genomic_DNA"/>
</dbReference>
<dbReference type="EMBL" id="FOLS01000003">
    <property type="protein sequence ID" value="SFC15791.1"/>
    <property type="molecule type" value="Genomic_DNA"/>
</dbReference>
<evidence type="ECO:0000256" key="1">
    <source>
        <dbReference type="SAM" id="Phobius"/>
    </source>
</evidence>
<evidence type="ECO:0000313" key="6">
    <source>
        <dbReference type="Proteomes" id="UP000183385"/>
    </source>
</evidence>
<dbReference type="GO" id="GO:0005840">
    <property type="term" value="C:ribosome"/>
    <property type="evidence" value="ECO:0007669"/>
    <property type="project" value="UniProtKB-KW"/>
</dbReference>
<dbReference type="AlphaFoldDB" id="A0A127MMP9"/>
<keyword evidence="2" id="KW-0689">Ribosomal protein</keyword>
<feature type="transmembrane region" description="Helical" evidence="1">
    <location>
        <begin position="32"/>
        <end position="56"/>
    </location>
</feature>
<sequence>MPSRLSPEDQQKVEQYLSSPVHQVERAPFKPWLMMAGLTLVVIVLGLLSRLLAYLAH</sequence>
<name>A0A127MMP9_9PSED</name>
<organism evidence="2 5">
    <name type="scientific">Pseudomonas citronellolis</name>
    <dbReference type="NCBI Taxonomy" id="53408"/>
    <lineage>
        <taxon>Bacteria</taxon>
        <taxon>Pseudomonadati</taxon>
        <taxon>Pseudomonadota</taxon>
        <taxon>Gammaproteobacteria</taxon>
        <taxon>Pseudomonadales</taxon>
        <taxon>Pseudomonadaceae</taxon>
        <taxon>Pseudomonas</taxon>
    </lineage>
</organism>
<dbReference type="Proteomes" id="UP000183385">
    <property type="component" value="Unassembled WGS sequence"/>
</dbReference>
<keyword evidence="6" id="KW-1185">Reference proteome</keyword>
<protein>
    <submittedName>
        <fullName evidence="2">50s ribosomal protein l13</fullName>
    </submittedName>
    <submittedName>
        <fullName evidence="3">DUF3094 family protein</fullName>
    </submittedName>
</protein>
<dbReference type="Proteomes" id="UP001220662">
    <property type="component" value="Unassembled WGS sequence"/>
</dbReference>
<keyword evidence="1" id="KW-0472">Membrane</keyword>
<dbReference type="InterPro" id="IPR021444">
    <property type="entry name" value="DUF3094"/>
</dbReference>
<dbReference type="EMBL" id="JARJLR010000401">
    <property type="protein sequence ID" value="MDF3844754.1"/>
    <property type="molecule type" value="Genomic_DNA"/>
</dbReference>
<dbReference type="Pfam" id="PF11293">
    <property type="entry name" value="DUF3094"/>
    <property type="match status" value="1"/>
</dbReference>
<evidence type="ECO:0000313" key="2">
    <source>
        <dbReference type="EMBL" id="ANI13388.1"/>
    </source>
</evidence>
<reference evidence="2 5" key="1">
    <citation type="submission" date="2016-05" db="EMBL/GenBank/DDBJ databases">
        <title>Genome Sequence of Pseudomonas citronellolis Strain SJTE-3, an Estrogens and Persistent Organic Pollutants degradation strain.</title>
        <authorList>
            <person name="Liang R."/>
        </authorList>
    </citation>
    <scope>NUCLEOTIDE SEQUENCE [LARGE SCALE GENOMIC DNA]</scope>
    <source>
        <strain evidence="2 5">SJTE-3</strain>
    </source>
</reference>
<reference evidence="4 6" key="2">
    <citation type="submission" date="2016-10" db="EMBL/GenBank/DDBJ databases">
        <authorList>
            <person name="Varghese N."/>
            <person name="Submissions S."/>
        </authorList>
    </citation>
    <scope>NUCLEOTIDE SEQUENCE [LARGE SCALE GENOMIC DNA]</scope>
    <source>
        <strain evidence="4 6">LMG 18378</strain>
    </source>
</reference>
<evidence type="ECO:0000313" key="5">
    <source>
        <dbReference type="Proteomes" id="UP000077748"/>
    </source>
</evidence>
<keyword evidence="1" id="KW-0812">Transmembrane</keyword>